<comment type="caution">
    <text evidence="2">The sequence shown here is derived from an EMBL/GenBank/DDBJ whole genome shotgun (WGS) entry which is preliminary data.</text>
</comment>
<evidence type="ECO:0000313" key="2">
    <source>
        <dbReference type="EMBL" id="KAB4307324.1"/>
    </source>
</evidence>
<reference evidence="2 3" key="1">
    <citation type="journal article" date="2019" name="Nat. Med.">
        <title>A library of human gut bacterial isolates paired with longitudinal multiomics data enables mechanistic microbiome research.</title>
        <authorList>
            <person name="Poyet M."/>
            <person name="Groussin M."/>
            <person name="Gibbons S.M."/>
            <person name="Avila-Pacheco J."/>
            <person name="Jiang X."/>
            <person name="Kearney S.M."/>
            <person name="Perrotta A.R."/>
            <person name="Berdy B."/>
            <person name="Zhao S."/>
            <person name="Lieberman T.D."/>
            <person name="Swanson P.K."/>
            <person name="Smith M."/>
            <person name="Roesemann S."/>
            <person name="Alexander J.E."/>
            <person name="Rich S.A."/>
            <person name="Livny J."/>
            <person name="Vlamakis H."/>
            <person name="Clish C."/>
            <person name="Bullock K."/>
            <person name="Deik A."/>
            <person name="Scott J."/>
            <person name="Pierce K.A."/>
            <person name="Xavier R.J."/>
            <person name="Alm E.J."/>
        </authorList>
    </citation>
    <scope>NUCLEOTIDE SEQUENCE [LARGE SCALE GENOMIC DNA]</scope>
    <source>
        <strain evidence="2 3">BIOML-A188</strain>
    </source>
</reference>
<name>A0A6I0M6S0_BACT4</name>
<evidence type="ECO:0000313" key="3">
    <source>
        <dbReference type="Proteomes" id="UP000440614"/>
    </source>
</evidence>
<dbReference type="AlphaFoldDB" id="A0A6I0M6S0"/>
<protein>
    <submittedName>
        <fullName evidence="2">Uncharacterized protein</fullName>
    </submittedName>
</protein>
<sequence length="60" mass="6675">MPSKGWMVLCRAVDTRLLYFGLVGCPFVSTDLGVSVADCLYLVPPCAWVMPSYVLIFILF</sequence>
<organism evidence="2 3">
    <name type="scientific">Bacteroides thetaiotaomicron</name>
    <dbReference type="NCBI Taxonomy" id="818"/>
    <lineage>
        <taxon>Bacteria</taxon>
        <taxon>Pseudomonadati</taxon>
        <taxon>Bacteroidota</taxon>
        <taxon>Bacteroidia</taxon>
        <taxon>Bacteroidales</taxon>
        <taxon>Bacteroidaceae</taxon>
        <taxon>Bacteroides</taxon>
    </lineage>
</organism>
<gene>
    <name evidence="2" type="ORF">GAO51_21565</name>
</gene>
<dbReference type="Proteomes" id="UP000440614">
    <property type="component" value="Unassembled WGS sequence"/>
</dbReference>
<feature type="transmembrane region" description="Helical" evidence="1">
    <location>
        <begin position="40"/>
        <end position="59"/>
    </location>
</feature>
<accession>A0A6I0M6S0</accession>
<keyword evidence="1" id="KW-1133">Transmembrane helix</keyword>
<dbReference type="EMBL" id="WCSY01000025">
    <property type="protein sequence ID" value="KAB4307324.1"/>
    <property type="molecule type" value="Genomic_DNA"/>
</dbReference>
<evidence type="ECO:0000256" key="1">
    <source>
        <dbReference type="SAM" id="Phobius"/>
    </source>
</evidence>
<proteinExistence type="predicted"/>
<keyword evidence="1" id="KW-0812">Transmembrane</keyword>
<keyword evidence="1" id="KW-0472">Membrane</keyword>